<organism evidence="11 12">
    <name type="scientific">Symbiopectobacterium purcellii</name>
    <dbReference type="NCBI Taxonomy" id="2871826"/>
    <lineage>
        <taxon>Bacteria</taxon>
        <taxon>Pseudomonadati</taxon>
        <taxon>Pseudomonadota</taxon>
        <taxon>Gammaproteobacteria</taxon>
        <taxon>Enterobacterales</taxon>
        <taxon>Enterobacteriaceae</taxon>
    </lineage>
</organism>
<comment type="subcellular location">
    <subcellularLocation>
        <location evidence="1">Cell inner membrane</location>
        <topology evidence="1">Multi-pass membrane protein</topology>
    </subcellularLocation>
    <subcellularLocation>
        <location evidence="9">Cell membrane</location>
        <topology evidence="9">Multi-pass membrane protein</topology>
    </subcellularLocation>
</comment>
<dbReference type="EMBL" id="CP081864">
    <property type="protein sequence ID" value="QZN95761.1"/>
    <property type="molecule type" value="Genomic_DNA"/>
</dbReference>
<reference evidence="11 12" key="1">
    <citation type="submission" date="2021-08" db="EMBL/GenBank/DDBJ databases">
        <title>Culture and genomic analysis of Symbiopectobacterium purcellii sp. nov. gen. nov., isolated from the leafhopper Empoasca decipiens.</title>
        <authorList>
            <person name="Nadal-Jimenez P."/>
            <person name="Siozios S."/>
            <person name="Halliday N."/>
            <person name="Camara M."/>
            <person name="Hurst G.D.D."/>
        </authorList>
    </citation>
    <scope>NUCLEOTIDE SEQUENCE [LARGE SCALE GENOMIC DNA]</scope>
    <source>
        <strain evidence="11 12">SyEd1</strain>
    </source>
</reference>
<keyword evidence="4" id="KW-0997">Cell inner membrane</keyword>
<dbReference type="InterPro" id="IPR035906">
    <property type="entry name" value="MetI-like_sf"/>
</dbReference>
<evidence type="ECO:0000313" key="11">
    <source>
        <dbReference type="EMBL" id="QZN95761.1"/>
    </source>
</evidence>
<accession>A0ABX9AN70</accession>
<dbReference type="SUPFAM" id="SSF161098">
    <property type="entry name" value="MetI-like"/>
    <property type="match status" value="1"/>
</dbReference>
<feature type="transmembrane region" description="Helical" evidence="9">
    <location>
        <begin position="172"/>
        <end position="192"/>
    </location>
</feature>
<feature type="domain" description="ABC transmembrane type-1" evidence="10">
    <location>
        <begin position="98"/>
        <end position="295"/>
    </location>
</feature>
<keyword evidence="2 9" id="KW-0813">Transport</keyword>
<keyword evidence="5 9" id="KW-0812">Transmembrane</keyword>
<dbReference type="Proteomes" id="UP000825886">
    <property type="component" value="Chromosome"/>
</dbReference>
<keyword evidence="6 9" id="KW-1133">Transmembrane helix</keyword>
<evidence type="ECO:0000256" key="5">
    <source>
        <dbReference type="ARBA" id="ARBA00022692"/>
    </source>
</evidence>
<evidence type="ECO:0000259" key="10">
    <source>
        <dbReference type="PROSITE" id="PS50928"/>
    </source>
</evidence>
<name>A0ABX9AN70_9ENTR</name>
<dbReference type="RefSeq" id="WP_222158837.1">
    <property type="nucleotide sequence ID" value="NZ_CP081864.1"/>
</dbReference>
<proteinExistence type="inferred from homology"/>
<evidence type="ECO:0000256" key="8">
    <source>
        <dbReference type="ARBA" id="ARBA00024202"/>
    </source>
</evidence>
<dbReference type="InterPro" id="IPR050036">
    <property type="entry name" value="CntB"/>
</dbReference>
<dbReference type="Gene3D" id="1.10.3720.10">
    <property type="entry name" value="MetI-like"/>
    <property type="match status" value="1"/>
</dbReference>
<dbReference type="Pfam" id="PF00528">
    <property type="entry name" value="BPD_transp_1"/>
    <property type="match status" value="1"/>
</dbReference>
<protein>
    <submittedName>
        <fullName evidence="11">ABC transporter permease subunit</fullName>
    </submittedName>
</protein>
<dbReference type="CDD" id="cd06261">
    <property type="entry name" value="TM_PBP2"/>
    <property type="match status" value="1"/>
</dbReference>
<evidence type="ECO:0000256" key="9">
    <source>
        <dbReference type="RuleBase" id="RU363032"/>
    </source>
</evidence>
<keyword evidence="12" id="KW-1185">Reference proteome</keyword>
<evidence type="ECO:0000256" key="7">
    <source>
        <dbReference type="ARBA" id="ARBA00023136"/>
    </source>
</evidence>
<sequence length="312" mass="34641">MGRYVLHRLLLMVPLMLLITVVTFLLIQLSPSDPAEVALRVNMIVPTPEAIAALRLELGLDAPLWQQYLRWLARCVQLDWGTSFVTRTAVSHELAQALPATLWLAATALAMIVTLSLAIASLCVVSAGHWPDKLLRAGLFFLTAMPNYWVGLLLLWLLAVKWQWLPVGGIDAPGAVILPALTLALGYLGTYVRLLRANMLAHLHQPYVDYARARGLSAGRILWRHVLVNALYSPLVALGMSIPKLFAGTLIIENIFSWPGLGRLCVSAIFQRDYPIIQAYVLLMALLFVVGNFLIDILLMWLDPRLRRGVAL</sequence>
<keyword evidence="7 9" id="KW-0472">Membrane</keyword>
<evidence type="ECO:0000256" key="6">
    <source>
        <dbReference type="ARBA" id="ARBA00022989"/>
    </source>
</evidence>
<evidence type="ECO:0000313" key="12">
    <source>
        <dbReference type="Proteomes" id="UP000825886"/>
    </source>
</evidence>
<dbReference type="InterPro" id="IPR045621">
    <property type="entry name" value="BPD_transp_1_N"/>
</dbReference>
<feature type="transmembrane region" description="Helical" evidence="9">
    <location>
        <begin position="9"/>
        <end position="29"/>
    </location>
</feature>
<evidence type="ECO:0000256" key="4">
    <source>
        <dbReference type="ARBA" id="ARBA00022519"/>
    </source>
</evidence>
<keyword evidence="3" id="KW-1003">Cell membrane</keyword>
<feature type="transmembrane region" description="Helical" evidence="9">
    <location>
        <begin position="137"/>
        <end position="160"/>
    </location>
</feature>
<dbReference type="NCBIfam" id="NF045469">
    <property type="entry name" value="Opp1B"/>
    <property type="match status" value="1"/>
</dbReference>
<dbReference type="PANTHER" id="PTHR43163">
    <property type="entry name" value="DIPEPTIDE TRANSPORT SYSTEM PERMEASE PROTEIN DPPB-RELATED"/>
    <property type="match status" value="1"/>
</dbReference>
<dbReference type="PANTHER" id="PTHR43163:SF6">
    <property type="entry name" value="DIPEPTIDE TRANSPORT SYSTEM PERMEASE PROTEIN DPPB-RELATED"/>
    <property type="match status" value="1"/>
</dbReference>
<evidence type="ECO:0000256" key="1">
    <source>
        <dbReference type="ARBA" id="ARBA00004429"/>
    </source>
</evidence>
<comment type="similarity">
    <text evidence="8">Belongs to the binding-protein-dependent transport system permease family. OppBC subfamily.</text>
</comment>
<dbReference type="InterPro" id="IPR000515">
    <property type="entry name" value="MetI-like"/>
</dbReference>
<dbReference type="PROSITE" id="PS50928">
    <property type="entry name" value="ABC_TM1"/>
    <property type="match status" value="1"/>
</dbReference>
<dbReference type="Pfam" id="PF19300">
    <property type="entry name" value="BPD_transp_1_N"/>
    <property type="match status" value="1"/>
</dbReference>
<feature type="transmembrane region" description="Helical" evidence="9">
    <location>
        <begin position="230"/>
        <end position="256"/>
    </location>
</feature>
<evidence type="ECO:0000256" key="3">
    <source>
        <dbReference type="ARBA" id="ARBA00022475"/>
    </source>
</evidence>
<feature type="transmembrane region" description="Helical" evidence="9">
    <location>
        <begin position="276"/>
        <end position="302"/>
    </location>
</feature>
<evidence type="ECO:0000256" key="2">
    <source>
        <dbReference type="ARBA" id="ARBA00022448"/>
    </source>
</evidence>
<feature type="transmembrane region" description="Helical" evidence="9">
    <location>
        <begin position="102"/>
        <end position="125"/>
    </location>
</feature>
<gene>
    <name evidence="11" type="ORF">K6K13_21940</name>
</gene>